<keyword evidence="3" id="KW-1185">Reference proteome</keyword>
<dbReference type="AlphaFoldDB" id="A0AAD8Z3V0"/>
<comment type="caution">
    <text evidence="2">The sequence shown here is derived from an EMBL/GenBank/DDBJ whole genome shotgun (WGS) entry which is preliminary data.</text>
</comment>
<accession>A0AAD8Z3V0</accession>
<dbReference type="Proteomes" id="UP001239994">
    <property type="component" value="Unassembled WGS sequence"/>
</dbReference>
<protein>
    <submittedName>
        <fullName evidence="2">Uncharacterized protein</fullName>
    </submittedName>
</protein>
<dbReference type="EMBL" id="JAROKS010000019">
    <property type="protein sequence ID" value="KAK1792085.1"/>
    <property type="molecule type" value="Genomic_DNA"/>
</dbReference>
<sequence length="112" mass="12258">MDYSEGYAEYGERGEYSDVSLRSDLGSNYGEDPPMEVEEVLHGDSRTDIDVHSGVSGNDEPPTRMIPPKAPAQEVSTKCKQTSTRETPRGDLVRGGNSLYQGIQPRKSCSCT</sequence>
<organism evidence="2 3">
    <name type="scientific">Electrophorus voltai</name>
    <dbReference type="NCBI Taxonomy" id="2609070"/>
    <lineage>
        <taxon>Eukaryota</taxon>
        <taxon>Metazoa</taxon>
        <taxon>Chordata</taxon>
        <taxon>Craniata</taxon>
        <taxon>Vertebrata</taxon>
        <taxon>Euteleostomi</taxon>
        <taxon>Actinopterygii</taxon>
        <taxon>Neopterygii</taxon>
        <taxon>Teleostei</taxon>
        <taxon>Ostariophysi</taxon>
        <taxon>Gymnotiformes</taxon>
        <taxon>Gymnotoidei</taxon>
        <taxon>Gymnotidae</taxon>
        <taxon>Electrophorus</taxon>
    </lineage>
</organism>
<evidence type="ECO:0000313" key="3">
    <source>
        <dbReference type="Proteomes" id="UP001239994"/>
    </source>
</evidence>
<feature type="compositionally biased region" description="Polar residues" evidence="1">
    <location>
        <begin position="74"/>
        <end position="85"/>
    </location>
</feature>
<evidence type="ECO:0000256" key="1">
    <source>
        <dbReference type="SAM" id="MobiDB-lite"/>
    </source>
</evidence>
<name>A0AAD8Z3V0_9TELE</name>
<reference evidence="2" key="1">
    <citation type="submission" date="2023-03" db="EMBL/GenBank/DDBJ databases">
        <title>Electrophorus voltai genome.</title>
        <authorList>
            <person name="Bian C."/>
        </authorList>
    </citation>
    <scope>NUCLEOTIDE SEQUENCE</scope>
    <source>
        <strain evidence="2">CB-2022</strain>
        <tissue evidence="2">Muscle</tissue>
    </source>
</reference>
<feature type="region of interest" description="Disordered" evidence="1">
    <location>
        <begin position="1"/>
        <end position="112"/>
    </location>
</feature>
<gene>
    <name evidence="2" type="ORF">P4O66_001860</name>
</gene>
<evidence type="ECO:0000313" key="2">
    <source>
        <dbReference type="EMBL" id="KAK1792085.1"/>
    </source>
</evidence>
<feature type="compositionally biased region" description="Basic and acidic residues" evidence="1">
    <location>
        <begin position="39"/>
        <end position="51"/>
    </location>
</feature>
<proteinExistence type="predicted"/>